<dbReference type="InterPro" id="IPR006059">
    <property type="entry name" value="SBP"/>
</dbReference>
<keyword evidence="3" id="KW-1185">Reference proteome</keyword>
<gene>
    <name evidence="2" type="primary">potF</name>
    <name evidence="2" type="ORF">BTM25_31180</name>
</gene>
<accession>A0A2P4UHG1</accession>
<dbReference type="PROSITE" id="PS51257">
    <property type="entry name" value="PROKAR_LIPOPROTEIN"/>
    <property type="match status" value="1"/>
</dbReference>
<organism evidence="2 3">
    <name type="scientific">Actinomadura rubteroloni</name>
    <dbReference type="NCBI Taxonomy" id="1926885"/>
    <lineage>
        <taxon>Bacteria</taxon>
        <taxon>Bacillati</taxon>
        <taxon>Actinomycetota</taxon>
        <taxon>Actinomycetes</taxon>
        <taxon>Streptosporangiales</taxon>
        <taxon>Thermomonosporaceae</taxon>
        <taxon>Actinomadura</taxon>
    </lineage>
</organism>
<dbReference type="RefSeq" id="WP_103563613.1">
    <property type="nucleotide sequence ID" value="NZ_MTBP01000002.1"/>
</dbReference>
<keyword evidence="1" id="KW-0732">Signal</keyword>
<dbReference type="PANTHER" id="PTHR30222:SF18">
    <property type="entry name" value="BIFUNCTIONAL POLYHYDROXYBUTYRATE SYNTHASE _ ABC TRANSPORTER PERIPLASMIC BINDING PROTEIN-RELATED"/>
    <property type="match status" value="1"/>
</dbReference>
<protein>
    <submittedName>
        <fullName evidence="2">Putrescine-binding periplasmic protein</fullName>
    </submittedName>
</protein>
<proteinExistence type="predicted"/>
<evidence type="ECO:0000313" key="2">
    <source>
        <dbReference type="EMBL" id="POM24489.1"/>
    </source>
</evidence>
<dbReference type="Gene3D" id="3.40.190.10">
    <property type="entry name" value="Periplasmic binding protein-like II"/>
    <property type="match status" value="2"/>
</dbReference>
<dbReference type="EMBL" id="MTBP01000002">
    <property type="protein sequence ID" value="POM24489.1"/>
    <property type="molecule type" value="Genomic_DNA"/>
</dbReference>
<dbReference type="AlphaFoldDB" id="A0A2P4UHG1"/>
<evidence type="ECO:0000256" key="1">
    <source>
        <dbReference type="ARBA" id="ARBA00022729"/>
    </source>
</evidence>
<comment type="caution">
    <text evidence="2">The sequence shown here is derived from an EMBL/GenBank/DDBJ whole genome shotgun (WGS) entry which is preliminary data.</text>
</comment>
<dbReference type="SUPFAM" id="SSF53850">
    <property type="entry name" value="Periplasmic binding protein-like II"/>
    <property type="match status" value="1"/>
</dbReference>
<dbReference type="PANTHER" id="PTHR30222">
    <property type="entry name" value="SPERMIDINE/PUTRESCINE-BINDING PERIPLASMIC PROTEIN"/>
    <property type="match status" value="1"/>
</dbReference>
<dbReference type="Pfam" id="PF13416">
    <property type="entry name" value="SBP_bac_8"/>
    <property type="match status" value="1"/>
</dbReference>
<name>A0A2P4UHG1_9ACTN</name>
<sequence>MRLKVGPGAARGTRRTGAAAGLAALVLALGGCGGGEGHKAEAAPVAGTVGGGEGELNLVVLPGDIENGGTDRRVDWVTPFQERTGCTVSWRTARDAQEMTDLVSNPARRYDGVLAPPEVAGRLVAGRQVAPVNTDLVDGYKKLEPKLRNLLRQDGKVYGVPYTWGSNVLMYDARTVAPPSSWGAVYDPDQARRYAGRLVMRDTPLSVADVALYLKQHDRKLKIKDVYSLSPRQLAAVRGILAKQRPSVRAYWKTPASAVSAFAADGAVLGVGSPYQADVLGRAGHGVRTTDPAEGVTGWATAWMVGARAAHPNCMYEWLRWTATPDVQQQVAEWSGVAPANPQACSGERAKSGFCVAYRVGDRGRLDRIVFARTPTAVCGGGPDKGERKCTDYIEWTRVWIEATKLG</sequence>
<dbReference type="Proteomes" id="UP000242367">
    <property type="component" value="Unassembled WGS sequence"/>
</dbReference>
<reference evidence="2 3" key="1">
    <citation type="journal article" date="2017" name="Chemistry">
        <title>Isolation, Biosynthesis and Chemical Modifications of Rubterolones A-F: Rare Tropolone Alkaloids from Actinomadura sp. 5-2.</title>
        <authorList>
            <person name="Guo H."/>
            <person name="Benndorf R."/>
            <person name="Leichnitz D."/>
            <person name="Klassen J.L."/>
            <person name="Vollmers J."/>
            <person name="Gorls H."/>
            <person name="Steinacker M."/>
            <person name="Weigel C."/>
            <person name="Dahse H.M."/>
            <person name="Kaster A.K."/>
            <person name="de Beer Z.W."/>
            <person name="Poulsen M."/>
            <person name="Beemelmanns C."/>
        </authorList>
    </citation>
    <scope>NUCLEOTIDE SEQUENCE [LARGE SCALE GENOMIC DNA]</scope>
    <source>
        <strain evidence="2 3">5-2</strain>
    </source>
</reference>
<evidence type="ECO:0000313" key="3">
    <source>
        <dbReference type="Proteomes" id="UP000242367"/>
    </source>
</evidence>